<dbReference type="RefSeq" id="WP_067915032.1">
    <property type="nucleotide sequence ID" value="NZ_BSRZ01000001.1"/>
</dbReference>
<evidence type="ECO:0000313" key="1">
    <source>
        <dbReference type="EMBL" id="GLW62660.1"/>
    </source>
</evidence>
<dbReference type="Pfam" id="PF11236">
    <property type="entry name" value="DUF3037"/>
    <property type="match status" value="1"/>
</dbReference>
<dbReference type="EMBL" id="BSRZ01000001">
    <property type="protein sequence ID" value="GLW62660.1"/>
    <property type="molecule type" value="Genomic_DNA"/>
</dbReference>
<dbReference type="InterPro" id="IPR021398">
    <property type="entry name" value="DUF3037"/>
</dbReference>
<dbReference type="AlphaFoldDB" id="A0A9W6UVG5"/>
<evidence type="ECO:0008006" key="3">
    <source>
        <dbReference type="Google" id="ProtNLM"/>
    </source>
</evidence>
<organism evidence="1 2">
    <name type="scientific">Actinomadura rubrobrunea</name>
    <dbReference type="NCBI Taxonomy" id="115335"/>
    <lineage>
        <taxon>Bacteria</taxon>
        <taxon>Bacillati</taxon>
        <taxon>Actinomycetota</taxon>
        <taxon>Actinomycetes</taxon>
        <taxon>Streptosporangiales</taxon>
        <taxon>Thermomonosporaceae</taxon>
        <taxon>Actinomadura</taxon>
    </lineage>
</organism>
<keyword evidence="2" id="KW-1185">Reference proteome</keyword>
<dbReference type="Proteomes" id="UP001165124">
    <property type="component" value="Unassembled WGS sequence"/>
</dbReference>
<protein>
    <recommendedName>
        <fullName evidence="3">DUF3037 domain-containing protein</fullName>
    </recommendedName>
</protein>
<name>A0A9W6UVG5_9ACTN</name>
<gene>
    <name evidence="1" type="ORF">Arub01_09040</name>
</gene>
<accession>A0A9W6UVG5</accession>
<proteinExistence type="predicted"/>
<comment type="caution">
    <text evidence="1">The sequence shown here is derived from an EMBL/GenBank/DDBJ whole genome shotgun (WGS) entry which is preliminary data.</text>
</comment>
<evidence type="ECO:0000313" key="2">
    <source>
        <dbReference type="Proteomes" id="UP001165124"/>
    </source>
</evidence>
<sequence>MGAVFEYAALRVVPRVERGESMNVGVVVYCQAKDYLGCRTHVDERRLLALDPRLDLDGVRKALHAVDVLCRGGEPAGQAAQEPPGGRFRWLTAPRSTVVQPGPVHAGLTDDPAAELERLLNLLVK</sequence>
<reference evidence="1" key="1">
    <citation type="submission" date="2023-02" db="EMBL/GenBank/DDBJ databases">
        <title>Actinomadura rubrobrunea NBRC 14622.</title>
        <authorList>
            <person name="Ichikawa N."/>
            <person name="Sato H."/>
            <person name="Tonouchi N."/>
        </authorList>
    </citation>
    <scope>NUCLEOTIDE SEQUENCE</scope>
    <source>
        <strain evidence="1">NBRC 14622</strain>
    </source>
</reference>